<dbReference type="Proteomes" id="UP000232060">
    <property type="component" value="Unassembled WGS sequence"/>
</dbReference>
<accession>A0A2M8HBT0</accession>
<evidence type="ECO:0000256" key="1">
    <source>
        <dbReference type="ARBA" id="ARBA00022801"/>
    </source>
</evidence>
<dbReference type="NCBIfam" id="TIGR02258">
    <property type="entry name" value="2_5_ligase"/>
    <property type="match status" value="1"/>
</dbReference>
<name>A0A2M8HBT0_9GAMM</name>
<comment type="catalytic activity">
    <reaction evidence="2">
        <text>a 3'-end 2',3'-cyclophospho-ribonucleotide-RNA + H2O = a 3'-end 2'-phospho-ribonucleotide-RNA + H(+)</text>
        <dbReference type="Rhea" id="RHEA:11828"/>
        <dbReference type="Rhea" id="RHEA-COMP:10464"/>
        <dbReference type="Rhea" id="RHEA-COMP:17353"/>
        <dbReference type="ChEBI" id="CHEBI:15377"/>
        <dbReference type="ChEBI" id="CHEBI:15378"/>
        <dbReference type="ChEBI" id="CHEBI:83064"/>
        <dbReference type="ChEBI" id="CHEBI:173113"/>
        <dbReference type="EC" id="3.1.4.58"/>
    </reaction>
</comment>
<dbReference type="InterPro" id="IPR009097">
    <property type="entry name" value="Cyclic_Pdiesterase"/>
</dbReference>
<dbReference type="GO" id="GO:0004113">
    <property type="term" value="F:2',3'-cyclic-nucleotide 3'-phosphodiesterase activity"/>
    <property type="evidence" value="ECO:0007669"/>
    <property type="project" value="InterPro"/>
</dbReference>
<dbReference type="RefSeq" id="WP_100859166.1">
    <property type="nucleotide sequence ID" value="NZ_PGCP01000007.1"/>
</dbReference>
<dbReference type="Gene3D" id="3.90.1140.10">
    <property type="entry name" value="Cyclic phosphodiesterase"/>
    <property type="match status" value="1"/>
</dbReference>
<dbReference type="HAMAP" id="MF_01940">
    <property type="entry name" value="RNA_CPDase"/>
    <property type="match status" value="1"/>
</dbReference>
<dbReference type="PANTHER" id="PTHR35561">
    <property type="entry name" value="RNA 2',3'-CYCLIC PHOSPHODIESTERASE"/>
    <property type="match status" value="1"/>
</dbReference>
<keyword evidence="1 2" id="KW-0378">Hydrolase</keyword>
<evidence type="ECO:0000313" key="4">
    <source>
        <dbReference type="Proteomes" id="UP000232060"/>
    </source>
</evidence>
<comment type="similarity">
    <text evidence="2">Belongs to the 2H phosphoesterase superfamily. ThpR family.</text>
</comment>
<dbReference type="EMBL" id="PGCP01000007">
    <property type="protein sequence ID" value="PJC94024.1"/>
    <property type="molecule type" value="Genomic_DNA"/>
</dbReference>
<feature type="short sequence motif" description="HXTX 2" evidence="2">
    <location>
        <begin position="119"/>
        <end position="122"/>
    </location>
</feature>
<feature type="active site" description="Proton donor" evidence="2">
    <location>
        <position position="37"/>
    </location>
</feature>
<dbReference type="PANTHER" id="PTHR35561:SF1">
    <property type="entry name" value="RNA 2',3'-CYCLIC PHOSPHODIESTERASE"/>
    <property type="match status" value="1"/>
</dbReference>
<evidence type="ECO:0000256" key="2">
    <source>
        <dbReference type="HAMAP-Rule" id="MF_01940"/>
    </source>
</evidence>
<evidence type="ECO:0000313" key="3">
    <source>
        <dbReference type="EMBL" id="PJC94024.1"/>
    </source>
</evidence>
<dbReference type="InterPro" id="IPR004175">
    <property type="entry name" value="RNA_CPDase"/>
</dbReference>
<feature type="short sequence motif" description="HXTX 1" evidence="2">
    <location>
        <begin position="37"/>
        <end position="40"/>
    </location>
</feature>
<organism evidence="3 4">
    <name type="scientific">Aeromonas lusitana</name>
    <dbReference type="NCBI Taxonomy" id="931529"/>
    <lineage>
        <taxon>Bacteria</taxon>
        <taxon>Pseudomonadati</taxon>
        <taxon>Pseudomonadota</taxon>
        <taxon>Gammaproteobacteria</taxon>
        <taxon>Aeromonadales</taxon>
        <taxon>Aeromonadaceae</taxon>
        <taxon>Aeromonas</taxon>
    </lineage>
</organism>
<keyword evidence="4" id="KW-1185">Reference proteome</keyword>
<gene>
    <name evidence="3" type="ORF">CUC44_06515</name>
</gene>
<reference evidence="3 4" key="1">
    <citation type="submission" date="2017-11" db="EMBL/GenBank/DDBJ databases">
        <title>Draft genome sequence of environmental isolate Aeromonas lusitania sp. nov. MDC 2473.</title>
        <authorList>
            <person name="Colston S.M."/>
            <person name="Navarro A."/>
            <person name="Martinez-Murcia A.J."/>
            <person name="Graf J."/>
        </authorList>
    </citation>
    <scope>NUCLEOTIDE SEQUENCE [LARGE SCALE GENOMIC DNA]</scope>
    <source>
        <strain evidence="3 4">MDC 2473</strain>
    </source>
</reference>
<dbReference type="OrthoDB" id="7061261at2"/>
<dbReference type="Pfam" id="PF13563">
    <property type="entry name" value="2_5_RNA_ligase2"/>
    <property type="match status" value="1"/>
</dbReference>
<proteinExistence type="inferred from homology"/>
<sequence length="181" mass="20474">MPKLFFALPLPELAPALIDWREQHPWPGLPVPEINLHLTLAFLGEADEATQARLIAAAEQQHCPPFTVRLDQTGWFARAKAAWVGPREWPNELNVLARALRRHGEKLGLGNGEQGYRPHVTLSRKANEAPSELLAPDFEVQADRFCLYRSVSTPDGVCYEPIACWPLRARIKEQKREELTP</sequence>
<dbReference type="AlphaFoldDB" id="A0A2M8HBT0"/>
<dbReference type="SUPFAM" id="SSF55144">
    <property type="entry name" value="LigT-like"/>
    <property type="match status" value="1"/>
</dbReference>
<comment type="function">
    <text evidence="2">Hydrolyzes RNA 2',3'-cyclic phosphodiester to an RNA 2'-phosphomonoester.</text>
</comment>
<comment type="caution">
    <text evidence="3">The sequence shown here is derived from an EMBL/GenBank/DDBJ whole genome shotgun (WGS) entry which is preliminary data.</text>
</comment>
<protein>
    <recommendedName>
        <fullName evidence="2">RNA 2',3'-cyclic phosphodiesterase</fullName>
        <shortName evidence="2">RNA 2',3'-CPDase</shortName>
        <ecNumber evidence="2">3.1.4.58</ecNumber>
    </recommendedName>
</protein>
<dbReference type="EC" id="3.1.4.58" evidence="2"/>
<feature type="active site" description="Proton acceptor" evidence="2">
    <location>
        <position position="119"/>
    </location>
</feature>
<dbReference type="GO" id="GO:0008664">
    <property type="term" value="F:RNA 2',3'-cyclic 3'-phosphodiesterase activity"/>
    <property type="evidence" value="ECO:0007669"/>
    <property type="project" value="UniProtKB-EC"/>
</dbReference>